<feature type="region of interest" description="Disordered" evidence="1">
    <location>
        <begin position="124"/>
        <end position="145"/>
    </location>
</feature>
<gene>
    <name evidence="2" type="ORF">EHS11_02890</name>
</gene>
<proteinExistence type="predicted"/>
<sequence>MAQDRGNKLQQDEVLKAAGISDPDSLSPEERSRKLGEINAAAEYKQLRDSGKTDAEIAAMSRAAREAELDRINGEVNPETLAIAALASAGTFFGGALAYMGLGGGASNGATPPVRGQVVEVPARRREDGEDDAGLPVPEDGIIKTGDASEPLKAAGGFNFAEQMALFFGGVTATNPIEGNVKPGEVVSDGVSLSTRGSENIKLANEYYLKYKDGDLSEAQFKYIIDSMNSPTFNKENFTSTIDDKLNKLRFDGRTRPDTSGLLQGLPMEHTGFPLATETPPNGDKGFKSAVFSGDTYFVNFPEGDSRFMLPSNFSENIENAPHYNNPENPEKHDLNPHSIDVKRSYRTGYQFGFENQPIAVTGVKQDDRAGTIINFTFKDVNGKLQQGQLFHTQYINAKLKDASPSNPVTLNPGEPFGVAGPIGTQQYPKPGPHPHINFPKKMSREQFLEAMRKKW</sequence>
<dbReference type="AlphaFoldDB" id="A0A4R9LRZ5"/>
<feature type="compositionally biased region" description="Basic and acidic residues" evidence="1">
    <location>
        <begin position="1"/>
        <end position="15"/>
    </location>
</feature>
<dbReference type="Proteomes" id="UP000298264">
    <property type="component" value="Unassembled WGS sequence"/>
</dbReference>
<dbReference type="OrthoDB" id="345459at2"/>
<dbReference type="EMBL" id="RQHV01000017">
    <property type="protein sequence ID" value="TGN14055.1"/>
    <property type="molecule type" value="Genomic_DNA"/>
</dbReference>
<evidence type="ECO:0000256" key="1">
    <source>
        <dbReference type="SAM" id="MobiDB-lite"/>
    </source>
</evidence>
<keyword evidence="3" id="KW-1185">Reference proteome</keyword>
<name>A0A4R9LRZ5_9LEPT</name>
<accession>A0A4R9LRZ5</accession>
<reference evidence="2" key="1">
    <citation type="journal article" date="2019" name="PLoS Negl. Trop. Dis.">
        <title>Revisiting the worldwide diversity of Leptospira species in the environment.</title>
        <authorList>
            <person name="Vincent A.T."/>
            <person name="Schiettekatte O."/>
            <person name="Bourhy P."/>
            <person name="Veyrier F.J."/>
            <person name="Picardeau M."/>
        </authorList>
    </citation>
    <scope>NUCLEOTIDE SEQUENCE [LARGE SCALE GENOMIC DNA]</scope>
    <source>
        <strain evidence="2">201400974</strain>
    </source>
</reference>
<evidence type="ECO:0000313" key="2">
    <source>
        <dbReference type="EMBL" id="TGN14055.1"/>
    </source>
</evidence>
<comment type="caution">
    <text evidence="2">The sequence shown here is derived from an EMBL/GenBank/DDBJ whole genome shotgun (WGS) entry which is preliminary data.</text>
</comment>
<protein>
    <submittedName>
        <fullName evidence="2">Uncharacterized protein</fullName>
    </submittedName>
</protein>
<organism evidence="2 3">
    <name type="scientific">Leptospira ilyithenensis</name>
    <dbReference type="NCBI Taxonomy" id="2484901"/>
    <lineage>
        <taxon>Bacteria</taxon>
        <taxon>Pseudomonadati</taxon>
        <taxon>Spirochaetota</taxon>
        <taxon>Spirochaetia</taxon>
        <taxon>Leptospirales</taxon>
        <taxon>Leptospiraceae</taxon>
        <taxon>Leptospira</taxon>
    </lineage>
</organism>
<feature type="region of interest" description="Disordered" evidence="1">
    <location>
        <begin position="1"/>
        <end position="34"/>
    </location>
</feature>
<evidence type="ECO:0000313" key="3">
    <source>
        <dbReference type="Proteomes" id="UP000298264"/>
    </source>
</evidence>